<evidence type="ECO:0000259" key="5">
    <source>
        <dbReference type="Pfam" id="PF01137"/>
    </source>
</evidence>
<accession>A0A6G1S824</accession>
<dbReference type="InterPro" id="IPR000228">
    <property type="entry name" value="RNA3'_term_phos_cyc"/>
</dbReference>
<dbReference type="PANTHER" id="PTHR11096:SF1">
    <property type="entry name" value="RNA 3'-TERMINAL PHOSPHATE CYCLASE-LIKE PROTEIN"/>
    <property type="match status" value="1"/>
</dbReference>
<dbReference type="PROSITE" id="PS01287">
    <property type="entry name" value="RTC"/>
    <property type="match status" value="1"/>
</dbReference>
<dbReference type="InterPro" id="IPR016443">
    <property type="entry name" value="RNA3'_term_phos_cyc_type_2"/>
</dbReference>
<dbReference type="InterPro" id="IPR036553">
    <property type="entry name" value="RPTC_insert"/>
</dbReference>
<dbReference type="InterPro" id="IPR020719">
    <property type="entry name" value="RNA3'_term_phos_cycl-like_CS"/>
</dbReference>
<organism evidence="7">
    <name type="scientific">Aceria tosichella</name>
    <name type="common">wheat curl mite</name>
    <dbReference type="NCBI Taxonomy" id="561515"/>
    <lineage>
        <taxon>Eukaryota</taxon>
        <taxon>Metazoa</taxon>
        <taxon>Ecdysozoa</taxon>
        <taxon>Arthropoda</taxon>
        <taxon>Chelicerata</taxon>
        <taxon>Arachnida</taxon>
        <taxon>Acari</taxon>
        <taxon>Acariformes</taxon>
        <taxon>Trombidiformes</taxon>
        <taxon>Prostigmata</taxon>
        <taxon>Eupodina</taxon>
        <taxon>Eriophyoidea</taxon>
        <taxon>Eriophyidae</taxon>
        <taxon>Eriophyinae</taxon>
        <taxon>Aceriini</taxon>
        <taxon>Aceria</taxon>
    </lineage>
</organism>
<feature type="domain" description="RNA 3'-terminal phosphate cyclase" evidence="5">
    <location>
        <begin position="7"/>
        <end position="338"/>
    </location>
</feature>
<evidence type="ECO:0000256" key="4">
    <source>
        <dbReference type="ARBA" id="ARBA00023242"/>
    </source>
</evidence>
<dbReference type="GO" id="GO:0000479">
    <property type="term" value="P:endonucleolytic cleavage of tricistronic rRNA transcript (SSU-rRNA, 5.8S rRNA, LSU-rRNA)"/>
    <property type="evidence" value="ECO:0007669"/>
    <property type="project" value="TreeGrafter"/>
</dbReference>
<comment type="similarity">
    <text evidence="2">Belongs to the RNA 3'-terminal cyclase family. Type 2 subfamily.</text>
</comment>
<gene>
    <name evidence="7" type="primary">Rcl1</name>
    <name evidence="7" type="ORF">g.10179</name>
</gene>
<dbReference type="GO" id="GO:0004521">
    <property type="term" value="F:RNA endonuclease activity"/>
    <property type="evidence" value="ECO:0007669"/>
    <property type="project" value="TreeGrafter"/>
</dbReference>
<evidence type="ECO:0000313" key="7">
    <source>
        <dbReference type="EMBL" id="MDE46102.1"/>
    </source>
</evidence>
<sequence>MMVVSLRFRGSNCLRQRIILSLLTAKSVIIDDIRSDDNEGLREHERSLLELIKTITSGTNIQISRTRLQINPGTIIGGEISYNCHVERSISYYLEVLLCLAPFCKKPLKATLKGVTNDQIDPDLDSIKASSLPLLKRFMGDVEGTKLDLKILARGFKPEGGGSVLFTCPVVRQLQPVQLTESGKIKRVRGVAVAARVSPQMGNRLIDTSKGLLLRFLPDVYIYSDHTKGKTSGLSPGFSLSLSAETTEGCILTAGAVSNSKGSSGGPTIPEDLAKEATYALYEEIERGGCVDSINQSLALTLMAFNQKDVSIVRFGPLTTYTIHYLRHLKEFCGLTFKLDSCDGGEVVATCAGIGYRNLSKPTY</sequence>
<keyword evidence="3" id="KW-0690">Ribosome biogenesis</keyword>
<dbReference type="Gene3D" id="3.30.360.20">
    <property type="entry name" value="RNA 3'-terminal phosphate cyclase, insert domain"/>
    <property type="match status" value="1"/>
</dbReference>
<evidence type="ECO:0000259" key="6">
    <source>
        <dbReference type="Pfam" id="PF05189"/>
    </source>
</evidence>
<proteinExistence type="inferred from homology"/>
<dbReference type="Gene3D" id="3.65.10.20">
    <property type="entry name" value="RNA 3'-terminal phosphate cyclase domain"/>
    <property type="match status" value="1"/>
</dbReference>
<evidence type="ECO:0000256" key="3">
    <source>
        <dbReference type="ARBA" id="ARBA00022517"/>
    </source>
</evidence>
<comment type="subcellular location">
    <subcellularLocation>
        <location evidence="1">Nucleus</location>
        <location evidence="1">Nucleolus</location>
    </subcellularLocation>
</comment>
<dbReference type="Pfam" id="PF05189">
    <property type="entry name" value="RTC_insert"/>
    <property type="match status" value="1"/>
</dbReference>
<evidence type="ECO:0000256" key="1">
    <source>
        <dbReference type="ARBA" id="ARBA00004604"/>
    </source>
</evidence>
<dbReference type="CDD" id="cd00875">
    <property type="entry name" value="RNA_Cyclase_Class_I"/>
    <property type="match status" value="1"/>
</dbReference>
<dbReference type="EMBL" id="GGYP01001331">
    <property type="protein sequence ID" value="MDE46102.1"/>
    <property type="molecule type" value="Transcribed_RNA"/>
</dbReference>
<feature type="domain" description="RNA 3'-terminal phosphate cyclase insert" evidence="6">
    <location>
        <begin position="180"/>
        <end position="286"/>
    </location>
</feature>
<keyword evidence="4" id="KW-0539">Nucleus</keyword>
<dbReference type="InterPro" id="IPR023797">
    <property type="entry name" value="RNA3'_phos_cyclase_dom"/>
</dbReference>
<dbReference type="Pfam" id="PF01137">
    <property type="entry name" value="RTC"/>
    <property type="match status" value="1"/>
</dbReference>
<dbReference type="InterPro" id="IPR037136">
    <property type="entry name" value="RNA3'_phos_cyclase_dom_sf"/>
</dbReference>
<name>A0A6G1S824_9ACAR</name>
<reference evidence="7" key="1">
    <citation type="submission" date="2018-10" db="EMBL/GenBank/DDBJ databases">
        <title>Transcriptome assembly of Aceria tosichella (Wheat curl mite) Type 2.</title>
        <authorList>
            <person name="Scully E.D."/>
            <person name="Geib S.M."/>
            <person name="Palmer N.A."/>
            <person name="Gupta A.K."/>
            <person name="Sarath G."/>
            <person name="Tatineni S."/>
        </authorList>
    </citation>
    <scope>NUCLEOTIDE SEQUENCE</scope>
    <source>
        <strain evidence="7">LincolnNE</strain>
    </source>
</reference>
<dbReference type="SUPFAM" id="SSF55205">
    <property type="entry name" value="EPT/RTPC-like"/>
    <property type="match status" value="1"/>
</dbReference>
<evidence type="ECO:0000256" key="2">
    <source>
        <dbReference type="ARBA" id="ARBA00007089"/>
    </source>
</evidence>
<dbReference type="InterPro" id="IPR013791">
    <property type="entry name" value="RNA3'-term_phos_cycl_insert"/>
</dbReference>
<protein>
    <submittedName>
        <fullName evidence="7">RNA 3'-terminal phosphate cyclase-like protein</fullName>
    </submittedName>
</protein>
<dbReference type="PANTHER" id="PTHR11096">
    <property type="entry name" value="RNA 3' TERMINAL PHOSPHATE CYCLASE"/>
    <property type="match status" value="1"/>
</dbReference>
<dbReference type="AlphaFoldDB" id="A0A6G1S824"/>
<dbReference type="NCBIfam" id="TIGR03400">
    <property type="entry name" value="18S_RNA_Rcl1p"/>
    <property type="match status" value="1"/>
</dbReference>
<dbReference type="GO" id="GO:0005730">
    <property type="term" value="C:nucleolus"/>
    <property type="evidence" value="ECO:0007669"/>
    <property type="project" value="UniProtKB-SubCell"/>
</dbReference>
<dbReference type="InterPro" id="IPR013792">
    <property type="entry name" value="RNA3'P_cycl/enolpyr_Trfase_a/b"/>
</dbReference>